<dbReference type="AlphaFoldDB" id="A0A383VP62"/>
<keyword evidence="2" id="KW-1185">Reference proteome</keyword>
<accession>A0A383VP62</accession>
<evidence type="ECO:0000313" key="2">
    <source>
        <dbReference type="Proteomes" id="UP000256970"/>
    </source>
</evidence>
<name>A0A383VP62_TETOB</name>
<organism evidence="1 2">
    <name type="scientific">Tetradesmus obliquus</name>
    <name type="common">Green alga</name>
    <name type="synonym">Acutodesmus obliquus</name>
    <dbReference type="NCBI Taxonomy" id="3088"/>
    <lineage>
        <taxon>Eukaryota</taxon>
        <taxon>Viridiplantae</taxon>
        <taxon>Chlorophyta</taxon>
        <taxon>core chlorophytes</taxon>
        <taxon>Chlorophyceae</taxon>
        <taxon>CS clade</taxon>
        <taxon>Sphaeropleales</taxon>
        <taxon>Scenedesmaceae</taxon>
        <taxon>Tetradesmus</taxon>
    </lineage>
</organism>
<reference evidence="1 2" key="1">
    <citation type="submission" date="2016-10" db="EMBL/GenBank/DDBJ databases">
        <authorList>
            <person name="Cai Z."/>
        </authorList>
    </citation>
    <scope>NUCLEOTIDE SEQUENCE [LARGE SCALE GENOMIC DNA]</scope>
</reference>
<dbReference type="EMBL" id="FNXT01000711">
    <property type="protein sequence ID" value="SZX66524.1"/>
    <property type="molecule type" value="Genomic_DNA"/>
</dbReference>
<evidence type="ECO:0000313" key="1">
    <source>
        <dbReference type="EMBL" id="SZX66524.1"/>
    </source>
</evidence>
<dbReference type="SUPFAM" id="SSF48403">
    <property type="entry name" value="Ankyrin repeat"/>
    <property type="match status" value="1"/>
</dbReference>
<gene>
    <name evidence="1" type="ORF">BQ4739_LOCUS6931</name>
</gene>
<protein>
    <submittedName>
        <fullName evidence="1">Uncharacterized protein</fullName>
    </submittedName>
</protein>
<dbReference type="InterPro" id="IPR036770">
    <property type="entry name" value="Ankyrin_rpt-contain_sf"/>
</dbReference>
<dbReference type="Proteomes" id="UP000256970">
    <property type="component" value="Unassembled WGS sequence"/>
</dbReference>
<sequence>MPGRLERRWRSACWQSHGFFYGHTPSAAAAAGVAERALQIPAPPLQWAKQLLAAGVTVTYAQLIHAAHSMVAGVEVWVQAQQELGLQTDVPEAAVVICCPSIQPATRREEVLFLRELQPHLTTPDLLQLAMNCIFLSTAAAAGVAARSLPADLEPQLLRKLLSTVARRQHANAASYMLGLRLVQQHMNAPTLEVLLQMLIAVALESGNSVYMERLHWQWYQLKQAAEGLSRNVVLQLLQTAALLSRSTCAELRLELPAAQQFSTADVLQLLQTAVVHGDEHCLTCMLRELPAAQQLSTDAVVQLLQTAVQQGRQECAFYLLKLPAAEQLSTDKVLQLLQTAVEKGAAAALIDGSNVEQLLLAAVQQGSAAITQDILKLPGAALLSSTAVLQLLQAAVQQGSAGCAALLCQLSTDAVQQLMQRSAGSGSADLAEQLHKLLTESFDMKAVLT</sequence>
<proteinExistence type="predicted"/>